<evidence type="ECO:0000313" key="1">
    <source>
        <dbReference type="EMBL" id="MFC7306814.1"/>
    </source>
</evidence>
<gene>
    <name evidence="1" type="ORF">ACFQVC_21600</name>
</gene>
<evidence type="ECO:0000313" key="2">
    <source>
        <dbReference type="Proteomes" id="UP001596523"/>
    </source>
</evidence>
<dbReference type="EMBL" id="JBHTCF010000009">
    <property type="protein sequence ID" value="MFC7306814.1"/>
    <property type="molecule type" value="Genomic_DNA"/>
</dbReference>
<organism evidence="1 2">
    <name type="scientific">Streptomyces monticola</name>
    <dbReference type="NCBI Taxonomy" id="2666263"/>
    <lineage>
        <taxon>Bacteria</taxon>
        <taxon>Bacillati</taxon>
        <taxon>Actinomycetota</taxon>
        <taxon>Actinomycetes</taxon>
        <taxon>Kitasatosporales</taxon>
        <taxon>Streptomycetaceae</taxon>
        <taxon>Streptomyces</taxon>
    </lineage>
</organism>
<comment type="caution">
    <text evidence="1">The sequence shown here is derived from an EMBL/GenBank/DDBJ whole genome shotgun (WGS) entry which is preliminary data.</text>
</comment>
<dbReference type="Proteomes" id="UP001596523">
    <property type="component" value="Unassembled WGS sequence"/>
</dbReference>
<proteinExistence type="predicted"/>
<name>A0ABW2JL17_9ACTN</name>
<evidence type="ECO:0008006" key="3">
    <source>
        <dbReference type="Google" id="ProtNLM"/>
    </source>
</evidence>
<dbReference type="RefSeq" id="WP_381832579.1">
    <property type="nucleotide sequence ID" value="NZ_JBHTCF010000009.1"/>
</dbReference>
<protein>
    <recommendedName>
        <fullName evidence="3">Secreted protein/lipoprotein</fullName>
    </recommendedName>
</protein>
<sequence length="119" mass="13150">MWDDAVFAARTSDAKHPRLDDHAAGEALQLLRHMMESGKKQSVVTKGKLSLSPEVTTVKGSTVEITDCADTTNWLQYKPDGSLKNQRPGGHRRIDATAVERKGAWQVKKFYVHEVGTCG</sequence>
<accession>A0ABW2JL17</accession>
<keyword evidence="2" id="KW-1185">Reference proteome</keyword>
<reference evidence="2" key="1">
    <citation type="journal article" date="2019" name="Int. J. Syst. Evol. Microbiol.">
        <title>The Global Catalogue of Microorganisms (GCM) 10K type strain sequencing project: providing services to taxonomists for standard genome sequencing and annotation.</title>
        <authorList>
            <consortium name="The Broad Institute Genomics Platform"/>
            <consortium name="The Broad Institute Genome Sequencing Center for Infectious Disease"/>
            <person name="Wu L."/>
            <person name="Ma J."/>
        </authorList>
    </citation>
    <scope>NUCLEOTIDE SEQUENCE [LARGE SCALE GENOMIC DNA]</scope>
    <source>
        <strain evidence="2">SYNS20</strain>
    </source>
</reference>